<accession>A0A081BLB0</accession>
<name>A0A081BLB0_9BACT</name>
<evidence type="ECO:0000313" key="3">
    <source>
        <dbReference type="Proteomes" id="UP000030700"/>
    </source>
</evidence>
<feature type="transmembrane region" description="Helical" evidence="1">
    <location>
        <begin position="5"/>
        <end position="23"/>
    </location>
</feature>
<evidence type="ECO:0008006" key="4">
    <source>
        <dbReference type="Google" id="ProtNLM"/>
    </source>
</evidence>
<feature type="transmembrane region" description="Helical" evidence="1">
    <location>
        <begin position="53"/>
        <end position="73"/>
    </location>
</feature>
<evidence type="ECO:0000313" key="2">
    <source>
        <dbReference type="EMBL" id="GAK51176.1"/>
    </source>
</evidence>
<keyword evidence="1" id="KW-0472">Membrane</keyword>
<organism evidence="2">
    <name type="scientific">Candidatus Moduliflexus flocculans</name>
    <dbReference type="NCBI Taxonomy" id="1499966"/>
    <lineage>
        <taxon>Bacteria</taxon>
        <taxon>Candidatus Moduliflexota</taxon>
        <taxon>Candidatus Moduliflexia</taxon>
        <taxon>Candidatus Moduliflexales</taxon>
        <taxon>Candidatus Moduliflexaceae</taxon>
    </lineage>
</organism>
<dbReference type="EMBL" id="DF820457">
    <property type="protein sequence ID" value="GAK51176.1"/>
    <property type="molecule type" value="Genomic_DNA"/>
</dbReference>
<keyword evidence="1" id="KW-1133">Transmembrane helix</keyword>
<sequence>MFKFIFAAIALVAMIVGLGYIYLDVWQAQVAYFAAILIVMALRKSFRQALAELRLFLPFVVMMLAIYAVFGLLNVKHDQPQQSALAFWLLYGVNRVLCFLNTALSLSLLLSWFQVNDVLALPIPIRYTKALILGRSLFTKARGALDEIDLHLRHFPDQRFLPARWHLRLFAAFQRQLLLVLTLIFYILEEAEIQGELIDNRITHCMIK</sequence>
<feature type="transmembrane region" description="Helical" evidence="1">
    <location>
        <begin position="29"/>
        <end position="46"/>
    </location>
</feature>
<keyword evidence="1" id="KW-0812">Transmembrane</keyword>
<dbReference type="STRING" id="1499966.U14_02418"/>
<proteinExistence type="predicted"/>
<reference evidence="2" key="1">
    <citation type="journal article" date="2015" name="PeerJ">
        <title>First genomic representation of candidate bacterial phylum KSB3 points to enhanced environmental sensing as a trigger of wastewater bulking.</title>
        <authorList>
            <person name="Sekiguchi Y."/>
            <person name="Ohashi A."/>
            <person name="Parks D.H."/>
            <person name="Yamauchi T."/>
            <person name="Tyson G.W."/>
            <person name="Hugenholtz P."/>
        </authorList>
    </citation>
    <scope>NUCLEOTIDE SEQUENCE [LARGE SCALE GENOMIC DNA]</scope>
</reference>
<protein>
    <recommendedName>
        <fullName evidence="4">Cobalt transport protein</fullName>
    </recommendedName>
</protein>
<feature type="transmembrane region" description="Helical" evidence="1">
    <location>
        <begin position="85"/>
        <end position="113"/>
    </location>
</feature>
<dbReference type="HOGENOM" id="CLU_1438765_0_0_0"/>
<gene>
    <name evidence="2" type="ORF">U14_02418</name>
</gene>
<dbReference type="AlphaFoldDB" id="A0A081BLB0"/>
<keyword evidence="3" id="KW-1185">Reference proteome</keyword>
<dbReference type="Proteomes" id="UP000030700">
    <property type="component" value="Unassembled WGS sequence"/>
</dbReference>
<evidence type="ECO:0000256" key="1">
    <source>
        <dbReference type="SAM" id="Phobius"/>
    </source>
</evidence>